<feature type="compositionally biased region" description="Basic and acidic residues" evidence="1">
    <location>
        <begin position="39"/>
        <end position="52"/>
    </location>
</feature>
<evidence type="ECO:0000313" key="2">
    <source>
        <dbReference type="EMBL" id="QDK01940.1"/>
    </source>
</evidence>
<name>A0A514TZ62_9CAUD</name>
<sequence>MRIALKLTLNITRGKPAPEPEQPEQRDVALDAMVIPADDRGPRELDANHRPDSYGFMDRGQSIGFSRATRR</sequence>
<reference evidence="2 3" key="1">
    <citation type="submission" date="2019-06" db="EMBL/GenBank/DDBJ databases">
        <authorList>
            <person name="Alexander J."/>
            <person name="Ertsgaard D.J."/>
            <person name="Fields K.L."/>
            <person name="Fields S.B."/>
            <person name="Humphreys H."/>
            <person name="Kinneman J.E."/>
            <person name="Nelson N.D."/>
            <person name="Olakunle E.K."/>
            <person name="Reimer A.C."/>
            <person name="Robertson C."/>
            <person name="Ross G.V."/>
            <person name="Bonilla J.A."/>
            <person name="Klyczek K."/>
            <person name="Garlena R.A."/>
            <person name="Russell D.A."/>
            <person name="Pope W.H."/>
            <person name="Jacobs-Sera D."/>
            <person name="Hatfull G.F."/>
        </authorList>
    </citation>
    <scope>NUCLEOTIDE SEQUENCE [LARGE SCALE GENOMIC DNA]</scope>
</reference>
<protein>
    <submittedName>
        <fullName evidence="2">Uncharacterized protein</fullName>
    </submittedName>
</protein>
<dbReference type="EMBL" id="MN096362">
    <property type="protein sequence ID" value="QDK01940.1"/>
    <property type="molecule type" value="Genomic_DNA"/>
</dbReference>
<keyword evidence="3" id="KW-1185">Reference proteome</keyword>
<proteinExistence type="predicted"/>
<organism evidence="2 3">
    <name type="scientific">Arthrobacter phage Vibaki</name>
    <dbReference type="NCBI Taxonomy" id="2593333"/>
    <lineage>
        <taxon>Viruses</taxon>
        <taxon>Duplodnaviria</taxon>
        <taxon>Heunggongvirae</taxon>
        <taxon>Uroviricota</taxon>
        <taxon>Caudoviricetes</taxon>
        <taxon>Berryhillviridae</taxon>
        <taxon>Vibakivirus</taxon>
        <taxon>Vibakivirus vibaki</taxon>
    </lineage>
</organism>
<evidence type="ECO:0000256" key="1">
    <source>
        <dbReference type="SAM" id="MobiDB-lite"/>
    </source>
</evidence>
<accession>A0A514TZ62</accession>
<evidence type="ECO:0000313" key="3">
    <source>
        <dbReference type="Proteomes" id="UP000318687"/>
    </source>
</evidence>
<dbReference type="Proteomes" id="UP000318687">
    <property type="component" value="Segment"/>
</dbReference>
<dbReference type="KEGG" id="vg:55813375"/>
<dbReference type="GeneID" id="55813375"/>
<feature type="region of interest" description="Disordered" evidence="1">
    <location>
        <begin position="39"/>
        <end position="71"/>
    </location>
</feature>
<dbReference type="RefSeq" id="YP_009884037.1">
    <property type="nucleotide sequence ID" value="NC_049465.1"/>
</dbReference>
<gene>
    <name evidence="2" type="primary">60</name>
    <name evidence="2" type="ORF">SEA_VIBAKI_60</name>
</gene>